<gene>
    <name evidence="1" type="ORF">FOZG_09926</name>
</gene>
<evidence type="ECO:0000313" key="1">
    <source>
        <dbReference type="EMBL" id="EWZ38232.1"/>
    </source>
</evidence>
<name>W9K1I2_FUSOX</name>
<dbReference type="Proteomes" id="UP000030766">
    <property type="component" value="Unassembled WGS sequence"/>
</dbReference>
<dbReference type="HOGENOM" id="CLU_3377108_0_0_1"/>
<dbReference type="VEuPathDB" id="FungiDB:FOZG_09926"/>
<organism evidence="1">
    <name type="scientific">Fusarium oxysporum Fo47</name>
    <dbReference type="NCBI Taxonomy" id="660027"/>
    <lineage>
        <taxon>Eukaryota</taxon>
        <taxon>Fungi</taxon>
        <taxon>Dikarya</taxon>
        <taxon>Ascomycota</taxon>
        <taxon>Pezizomycotina</taxon>
        <taxon>Sordariomycetes</taxon>
        <taxon>Hypocreomycetidae</taxon>
        <taxon>Hypocreales</taxon>
        <taxon>Nectriaceae</taxon>
        <taxon>Fusarium</taxon>
        <taxon>Fusarium oxysporum species complex</taxon>
    </lineage>
</organism>
<reference evidence="1" key="1">
    <citation type="submission" date="2011-06" db="EMBL/GenBank/DDBJ databases">
        <title>The Genome Sequence of Fusarium oxysporum Fo47.</title>
        <authorList>
            <consortium name="The Broad Institute Genome Sequencing Platform"/>
            <person name="Ma L.-J."/>
            <person name="Gale L.R."/>
            <person name="Schwartz D.C."/>
            <person name="Zhou S."/>
            <person name="Corby-Kistler H."/>
            <person name="Young S.K."/>
            <person name="Zeng Q."/>
            <person name="Gargeya S."/>
            <person name="Fitzgerald M."/>
            <person name="Haas B."/>
            <person name="Abouelleil A."/>
            <person name="Alvarado L."/>
            <person name="Arachchi H.M."/>
            <person name="Berlin A."/>
            <person name="Brown A."/>
            <person name="Chapman S.B."/>
            <person name="Chen Z."/>
            <person name="Dunbar C."/>
            <person name="Freedman E."/>
            <person name="Gearin G."/>
            <person name="Gellesch M."/>
            <person name="Goldberg J."/>
            <person name="Griggs A."/>
            <person name="Gujja S."/>
            <person name="Heiman D."/>
            <person name="Howarth C."/>
            <person name="Larson L."/>
            <person name="Lui A."/>
            <person name="MacDonald P.J.P."/>
            <person name="Mehta T."/>
            <person name="Montmayeur A."/>
            <person name="Murphy C."/>
            <person name="Neiman D."/>
            <person name="Pearson M."/>
            <person name="Priest M."/>
            <person name="Roberts A."/>
            <person name="Saif S."/>
            <person name="Shea T."/>
            <person name="Shenoy N."/>
            <person name="Sisk P."/>
            <person name="Stolte C."/>
            <person name="Sykes S."/>
            <person name="Wortman J."/>
            <person name="Nusbaum C."/>
            <person name="Birren B."/>
        </authorList>
    </citation>
    <scope>NUCLEOTIDE SEQUENCE [LARGE SCALE GENOMIC DNA]</scope>
    <source>
        <strain evidence="1">Fo47</strain>
    </source>
</reference>
<dbReference type="EMBL" id="JH717901">
    <property type="protein sequence ID" value="EWZ38232.1"/>
    <property type="molecule type" value="Genomic_DNA"/>
</dbReference>
<protein>
    <submittedName>
        <fullName evidence="1">Uncharacterized protein</fullName>
    </submittedName>
</protein>
<accession>W9K1I2</accession>
<proteinExistence type="predicted"/>
<reference evidence="1" key="2">
    <citation type="submission" date="2012-06" db="EMBL/GenBank/DDBJ databases">
        <title>Annotation of the Genome Sequence of Fusarium oxysporum Fo47.</title>
        <authorList>
            <consortium name="The Broad Institute Genomics Platform"/>
            <person name="Ma L.-J."/>
            <person name="Corby-Kistler H."/>
            <person name="Broz K."/>
            <person name="Gale L.R."/>
            <person name="Jonkers W."/>
            <person name="O'Donnell K."/>
            <person name="Ploetz R."/>
            <person name="Steinberg C."/>
            <person name="Schwartz D.C."/>
            <person name="VanEtten H."/>
            <person name="Zhou S."/>
            <person name="Young S.K."/>
            <person name="Zeng Q."/>
            <person name="Gargeya S."/>
            <person name="Fitzgerald M."/>
            <person name="Abouelleil A."/>
            <person name="Alvarado L."/>
            <person name="Chapman S.B."/>
            <person name="Gainer-Dewar J."/>
            <person name="Goldberg J."/>
            <person name="Griggs A."/>
            <person name="Gujja S."/>
            <person name="Hansen M."/>
            <person name="Howarth C."/>
            <person name="Imamovic A."/>
            <person name="Ireland A."/>
            <person name="Larimer J."/>
            <person name="McCowan C."/>
            <person name="Murphy C."/>
            <person name="Pearson M."/>
            <person name="Poon T.W."/>
            <person name="Priest M."/>
            <person name="Roberts A."/>
            <person name="Saif S."/>
            <person name="Shea T."/>
            <person name="Sykes S."/>
            <person name="Wortman J."/>
            <person name="Nusbaum C."/>
            <person name="Birren B."/>
        </authorList>
    </citation>
    <scope>NUCLEOTIDE SEQUENCE</scope>
    <source>
        <strain evidence="1">Fo47</strain>
    </source>
</reference>
<dbReference type="AlphaFoldDB" id="W9K1I2"/>
<sequence length="34" mass="3794">MSHSRSECIIAWTLELIPQSLLTIGSVHNLLKMA</sequence>